<comment type="caution">
    <text evidence="4">Lacks conserved residue(s) required for the propagation of feature annotation.</text>
</comment>
<evidence type="ECO:0000256" key="4">
    <source>
        <dbReference type="PROSITE-ProRule" id="PRU01032"/>
    </source>
</evidence>
<keyword evidence="1" id="KW-0645">Protease</keyword>
<dbReference type="PANTHER" id="PTHR14218:SF15">
    <property type="entry name" value="TRIPEPTIDYL-PEPTIDASE 1"/>
    <property type="match status" value="1"/>
</dbReference>
<dbReference type="PANTHER" id="PTHR14218">
    <property type="entry name" value="PROTEASE S8 TRIPEPTIDYL PEPTIDASE I CLN2"/>
    <property type="match status" value="1"/>
</dbReference>
<evidence type="ECO:0000259" key="5">
    <source>
        <dbReference type="PROSITE" id="PS51695"/>
    </source>
</evidence>
<dbReference type="PROSITE" id="PS00138">
    <property type="entry name" value="SUBTILASE_SER"/>
    <property type="match status" value="1"/>
</dbReference>
<dbReference type="Proteomes" id="UP001218218">
    <property type="component" value="Unassembled WGS sequence"/>
</dbReference>
<dbReference type="Gene3D" id="3.40.50.200">
    <property type="entry name" value="Peptidase S8/S53 domain"/>
    <property type="match status" value="1"/>
</dbReference>
<dbReference type="InterPro" id="IPR030400">
    <property type="entry name" value="Sedolisin_dom"/>
</dbReference>
<keyword evidence="2" id="KW-0378">Hydrolase</keyword>
<dbReference type="InterPro" id="IPR023828">
    <property type="entry name" value="Peptidase_S8_Ser-AS"/>
</dbReference>
<keyword evidence="3" id="KW-0720">Serine protease</keyword>
<comment type="caution">
    <text evidence="6">The sequence shown here is derived from an EMBL/GenBank/DDBJ whole genome shotgun (WGS) entry which is preliminary data.</text>
</comment>
<reference evidence="6" key="1">
    <citation type="submission" date="2023-03" db="EMBL/GenBank/DDBJ databases">
        <title>Massive genome expansion in bonnet fungi (Mycena s.s.) driven by repeated elements and novel gene families across ecological guilds.</title>
        <authorList>
            <consortium name="Lawrence Berkeley National Laboratory"/>
            <person name="Harder C.B."/>
            <person name="Miyauchi S."/>
            <person name="Viragh M."/>
            <person name="Kuo A."/>
            <person name="Thoen E."/>
            <person name="Andreopoulos B."/>
            <person name="Lu D."/>
            <person name="Skrede I."/>
            <person name="Drula E."/>
            <person name="Henrissat B."/>
            <person name="Morin E."/>
            <person name="Kohler A."/>
            <person name="Barry K."/>
            <person name="LaButti K."/>
            <person name="Morin E."/>
            <person name="Salamov A."/>
            <person name="Lipzen A."/>
            <person name="Mereny Z."/>
            <person name="Hegedus B."/>
            <person name="Baldrian P."/>
            <person name="Stursova M."/>
            <person name="Weitz H."/>
            <person name="Taylor A."/>
            <person name="Grigoriev I.V."/>
            <person name="Nagy L.G."/>
            <person name="Martin F."/>
            <person name="Kauserud H."/>
        </authorList>
    </citation>
    <scope>NUCLEOTIDE SEQUENCE</scope>
    <source>
        <strain evidence="6">CBHHK002</strain>
    </source>
</reference>
<gene>
    <name evidence="6" type="ORF">DFH08DRAFT_1029467</name>
</gene>
<evidence type="ECO:0000256" key="1">
    <source>
        <dbReference type="ARBA" id="ARBA00022670"/>
    </source>
</evidence>
<evidence type="ECO:0000313" key="7">
    <source>
        <dbReference type="Proteomes" id="UP001218218"/>
    </source>
</evidence>
<feature type="domain" description="Peptidase S53" evidence="5">
    <location>
        <begin position="1"/>
        <end position="118"/>
    </location>
</feature>
<evidence type="ECO:0000256" key="2">
    <source>
        <dbReference type="ARBA" id="ARBA00022801"/>
    </source>
</evidence>
<proteinExistence type="predicted"/>
<dbReference type="InterPro" id="IPR050819">
    <property type="entry name" value="Tripeptidyl-peptidase_I"/>
</dbReference>
<sequence>MRAAPQQSDKGIPDISAQVRKFQIVWQGQRISIGGTSAATPTFAGLVALLNDARVAAARPTLGFLNPLLYKRGKNALNEVVDGANPGCGTPGFNATKGWDPVTGLGTPDFKKLLKACV</sequence>
<dbReference type="SUPFAM" id="SSF52743">
    <property type="entry name" value="Subtilisin-like"/>
    <property type="match status" value="1"/>
</dbReference>
<name>A0AAD7EGM8_9AGAR</name>
<dbReference type="InterPro" id="IPR036852">
    <property type="entry name" value="Peptidase_S8/S53_dom_sf"/>
</dbReference>
<dbReference type="PROSITE" id="PS51695">
    <property type="entry name" value="SEDOLISIN"/>
    <property type="match status" value="1"/>
</dbReference>
<organism evidence="6 7">
    <name type="scientific">Mycena albidolilacea</name>
    <dbReference type="NCBI Taxonomy" id="1033008"/>
    <lineage>
        <taxon>Eukaryota</taxon>
        <taxon>Fungi</taxon>
        <taxon>Dikarya</taxon>
        <taxon>Basidiomycota</taxon>
        <taxon>Agaricomycotina</taxon>
        <taxon>Agaricomycetes</taxon>
        <taxon>Agaricomycetidae</taxon>
        <taxon>Agaricales</taxon>
        <taxon>Marasmiineae</taxon>
        <taxon>Mycenaceae</taxon>
        <taxon>Mycena</taxon>
    </lineage>
</organism>
<dbReference type="GO" id="GO:0008240">
    <property type="term" value="F:tripeptidyl-peptidase activity"/>
    <property type="evidence" value="ECO:0007669"/>
    <property type="project" value="TreeGrafter"/>
</dbReference>
<dbReference type="EMBL" id="JARIHO010000047">
    <property type="protein sequence ID" value="KAJ7323191.1"/>
    <property type="molecule type" value="Genomic_DNA"/>
</dbReference>
<accession>A0AAD7EGM8</accession>
<dbReference type="GO" id="GO:0004252">
    <property type="term" value="F:serine-type endopeptidase activity"/>
    <property type="evidence" value="ECO:0007669"/>
    <property type="project" value="InterPro"/>
</dbReference>
<dbReference type="GO" id="GO:0006508">
    <property type="term" value="P:proteolysis"/>
    <property type="evidence" value="ECO:0007669"/>
    <property type="project" value="UniProtKB-KW"/>
</dbReference>
<evidence type="ECO:0000313" key="6">
    <source>
        <dbReference type="EMBL" id="KAJ7323191.1"/>
    </source>
</evidence>
<dbReference type="AlphaFoldDB" id="A0AAD7EGM8"/>
<keyword evidence="7" id="KW-1185">Reference proteome</keyword>
<protein>
    <submittedName>
        <fullName evidence="6">Peptidase S8/S53 domain-containing protein</fullName>
    </submittedName>
</protein>
<evidence type="ECO:0000256" key="3">
    <source>
        <dbReference type="ARBA" id="ARBA00022825"/>
    </source>
</evidence>